<dbReference type="GO" id="GO:0003700">
    <property type="term" value="F:DNA-binding transcription factor activity"/>
    <property type="evidence" value="ECO:0007669"/>
    <property type="project" value="InterPro"/>
</dbReference>
<organism evidence="5 6">
    <name type="scientific">Janibacter melonis</name>
    <dbReference type="NCBI Taxonomy" id="262209"/>
    <lineage>
        <taxon>Bacteria</taxon>
        <taxon>Bacillati</taxon>
        <taxon>Actinomycetota</taxon>
        <taxon>Actinomycetes</taxon>
        <taxon>Micrococcales</taxon>
        <taxon>Intrasporangiaceae</taxon>
        <taxon>Janibacter</taxon>
    </lineage>
</organism>
<reference evidence="5 6" key="1">
    <citation type="submission" date="2019-09" db="EMBL/GenBank/DDBJ databases">
        <title>Complete Genome Sequence of Janibacter melonis M714 with both human health impact and industrial applications.</title>
        <authorList>
            <person name="Jin M."/>
            <person name="Zhao Q.R."/>
        </authorList>
    </citation>
    <scope>NUCLEOTIDE SEQUENCE [LARGE SCALE GENOMIC DNA]</scope>
    <source>
        <strain evidence="5 6">M714</strain>
    </source>
</reference>
<evidence type="ECO:0000313" key="6">
    <source>
        <dbReference type="Proteomes" id="UP000271708"/>
    </source>
</evidence>
<dbReference type="PROSITE" id="PS00894">
    <property type="entry name" value="HTH_DEOR_1"/>
    <property type="match status" value="1"/>
</dbReference>
<dbReference type="InterPro" id="IPR018356">
    <property type="entry name" value="Tscrpt_reg_HTH_DeoR_CS"/>
</dbReference>
<protein>
    <submittedName>
        <fullName evidence="5">WYL domain-containing protein</fullName>
    </submittedName>
</protein>
<dbReference type="GeneID" id="59163240"/>
<dbReference type="PROSITE" id="PS51000">
    <property type="entry name" value="HTH_DEOR_2"/>
    <property type="match status" value="1"/>
</dbReference>
<dbReference type="InterPro" id="IPR036388">
    <property type="entry name" value="WH-like_DNA-bd_sf"/>
</dbReference>
<dbReference type="PANTHER" id="PTHR34580:SF3">
    <property type="entry name" value="PROTEIN PAFB"/>
    <property type="match status" value="1"/>
</dbReference>
<dbReference type="AlphaFoldDB" id="A0A5P8FJJ9"/>
<feature type="domain" description="HTH deoR-type" evidence="4">
    <location>
        <begin position="4"/>
        <end position="59"/>
    </location>
</feature>
<dbReference type="InterPro" id="IPR028349">
    <property type="entry name" value="PafC-like"/>
</dbReference>
<evidence type="ECO:0000313" key="5">
    <source>
        <dbReference type="EMBL" id="QFQ29383.1"/>
    </source>
</evidence>
<dbReference type="InterPro" id="IPR001034">
    <property type="entry name" value="DeoR_HTH"/>
</dbReference>
<dbReference type="KEGG" id="jme:EEW87_002130"/>
<evidence type="ECO:0000256" key="1">
    <source>
        <dbReference type="ARBA" id="ARBA00023015"/>
    </source>
</evidence>
<dbReference type="PANTHER" id="PTHR34580">
    <property type="match status" value="1"/>
</dbReference>
<dbReference type="PROSITE" id="PS52050">
    <property type="entry name" value="WYL"/>
    <property type="match status" value="1"/>
</dbReference>
<dbReference type="Pfam" id="PF13280">
    <property type="entry name" value="WYL"/>
    <property type="match status" value="1"/>
</dbReference>
<keyword evidence="1" id="KW-0805">Transcription regulation</keyword>
<proteinExistence type="predicted"/>
<dbReference type="InterPro" id="IPR036390">
    <property type="entry name" value="WH_DNA-bd_sf"/>
</dbReference>
<keyword evidence="2" id="KW-0238">DNA-binding</keyword>
<sequence>MTASPSRMLSLLSLLQTRRDWSGQALAERLGVTPRTVRRDVTRLRDLGYRISATKGPDGGYRLAAGSQMPPLLLDDEQAVAVAVALRAAATTGVDLEEAAARALATVQQVMPARLRHRVEGIRFDGVGPGAQVAPAVLEAVSVAVREQRVLRMRYRGALEGRRVEPHAVVIRASRWYLVAWDLDVAGWRIFRLDHLEPRSPAGARFVPRAIPTGDASTFVQARAKGAQTEDVWPCSGQVLVDLPLAAVARWAGDGQVEAVSPTRTLLTVGSWSWTGLLAHVLKFDAPFAVVGPEPLRLAAAELSGRLASASSPP</sequence>
<evidence type="ECO:0000256" key="3">
    <source>
        <dbReference type="ARBA" id="ARBA00023163"/>
    </source>
</evidence>
<dbReference type="Gene3D" id="1.10.10.10">
    <property type="entry name" value="Winged helix-like DNA-binding domain superfamily/Winged helix DNA-binding domain"/>
    <property type="match status" value="1"/>
</dbReference>
<keyword evidence="3" id="KW-0804">Transcription</keyword>
<dbReference type="OrthoDB" id="8555652at2"/>
<dbReference type="PIRSF" id="PIRSF016838">
    <property type="entry name" value="PafC"/>
    <property type="match status" value="1"/>
</dbReference>
<evidence type="ECO:0000259" key="4">
    <source>
        <dbReference type="PROSITE" id="PS51000"/>
    </source>
</evidence>
<dbReference type="Pfam" id="PF08279">
    <property type="entry name" value="HTH_11"/>
    <property type="match status" value="1"/>
</dbReference>
<dbReference type="InterPro" id="IPR026881">
    <property type="entry name" value="WYL_dom"/>
</dbReference>
<dbReference type="GO" id="GO:0003677">
    <property type="term" value="F:DNA binding"/>
    <property type="evidence" value="ECO:0007669"/>
    <property type="project" value="UniProtKB-KW"/>
</dbReference>
<dbReference type="InterPro" id="IPR013196">
    <property type="entry name" value="HTH_11"/>
</dbReference>
<dbReference type="InterPro" id="IPR051534">
    <property type="entry name" value="CBASS_pafABC_assoc_protein"/>
</dbReference>
<accession>A0A5P8FJJ9</accession>
<evidence type="ECO:0000256" key="2">
    <source>
        <dbReference type="ARBA" id="ARBA00023125"/>
    </source>
</evidence>
<dbReference type="EMBL" id="CP044548">
    <property type="protein sequence ID" value="QFQ29383.1"/>
    <property type="molecule type" value="Genomic_DNA"/>
</dbReference>
<name>A0A5P8FJJ9_9MICO</name>
<dbReference type="SUPFAM" id="SSF46785">
    <property type="entry name" value="Winged helix' DNA-binding domain"/>
    <property type="match status" value="1"/>
</dbReference>
<dbReference type="RefSeq" id="WP_123091378.1">
    <property type="nucleotide sequence ID" value="NZ_CP044548.2"/>
</dbReference>
<dbReference type="Proteomes" id="UP000271708">
    <property type="component" value="Chromosome"/>
</dbReference>
<gene>
    <name evidence="5" type="ORF">EEW87_002130</name>
</gene>